<dbReference type="AlphaFoldDB" id="A0A3D8LF50"/>
<dbReference type="InterPro" id="IPR004776">
    <property type="entry name" value="Mem_transp_PIN-like"/>
</dbReference>
<evidence type="ECO:0000313" key="9">
    <source>
        <dbReference type="Proteomes" id="UP000256708"/>
    </source>
</evidence>
<evidence type="ECO:0000256" key="7">
    <source>
        <dbReference type="SAM" id="Phobius"/>
    </source>
</evidence>
<evidence type="ECO:0008006" key="10">
    <source>
        <dbReference type="Google" id="ProtNLM"/>
    </source>
</evidence>
<dbReference type="RefSeq" id="WP_115564740.1">
    <property type="nucleotide sequence ID" value="NZ_QRGR01000006.1"/>
</dbReference>
<feature type="transmembrane region" description="Helical" evidence="7">
    <location>
        <begin position="189"/>
        <end position="206"/>
    </location>
</feature>
<evidence type="ECO:0000256" key="6">
    <source>
        <dbReference type="ARBA" id="ARBA00023136"/>
    </source>
</evidence>
<keyword evidence="4 7" id="KW-0812">Transmembrane</keyword>
<dbReference type="Pfam" id="PF03547">
    <property type="entry name" value="Mem_trans"/>
    <property type="match status" value="1"/>
</dbReference>
<keyword evidence="3" id="KW-1003">Cell membrane</keyword>
<feature type="transmembrane region" description="Helical" evidence="7">
    <location>
        <begin position="254"/>
        <end position="275"/>
    </location>
</feature>
<dbReference type="PANTHER" id="PTHR36838">
    <property type="entry name" value="AUXIN EFFLUX CARRIER FAMILY PROTEIN"/>
    <property type="match status" value="1"/>
</dbReference>
<evidence type="ECO:0000256" key="3">
    <source>
        <dbReference type="ARBA" id="ARBA00022475"/>
    </source>
</evidence>
<dbReference type="EMBL" id="QRGR01000006">
    <property type="protein sequence ID" value="RDV16028.1"/>
    <property type="molecule type" value="Genomic_DNA"/>
</dbReference>
<protein>
    <recommendedName>
        <fullName evidence="10">AEC family transporter</fullName>
    </recommendedName>
</protein>
<organism evidence="8 9">
    <name type="scientific">Pontibacter diazotrophicus</name>
    <dbReference type="NCBI Taxonomy" id="1400979"/>
    <lineage>
        <taxon>Bacteria</taxon>
        <taxon>Pseudomonadati</taxon>
        <taxon>Bacteroidota</taxon>
        <taxon>Cytophagia</taxon>
        <taxon>Cytophagales</taxon>
        <taxon>Hymenobacteraceae</taxon>
        <taxon>Pontibacter</taxon>
    </lineage>
</organism>
<evidence type="ECO:0000256" key="1">
    <source>
        <dbReference type="ARBA" id="ARBA00004141"/>
    </source>
</evidence>
<sequence length="305" mass="33358">MDILNKLVSNVLPLYAFIGVGYIASRWLGLKSKFVSVVLLYGLIPLVIFDNLVEADLMQFVVVAAIVFLMCLLMSIPGWLTHKYLVKDFNKYLLSCGFSYFNIGWFGIPVVLAIFGEERLPLIISAYMGNVFYGNTIGYFLVSRSKELPVKESVKNVFMIPAIYACVAAIIANIAGFEMPESLSPVMEGASWVLSALGMVMIGIGLSKVNLKETDYRKFGKIIGVRYLAAGVIMGLLVLGEAGVIGQLEAEEQMLLLMLPAFPIAANLVVFASFLETEEKEASLLVSLTSIISLIVVPIASLLLF</sequence>
<feature type="transmembrane region" description="Helical" evidence="7">
    <location>
        <begin position="59"/>
        <end position="80"/>
    </location>
</feature>
<proteinExistence type="predicted"/>
<evidence type="ECO:0000313" key="8">
    <source>
        <dbReference type="EMBL" id="RDV16028.1"/>
    </source>
</evidence>
<keyword evidence="9" id="KW-1185">Reference proteome</keyword>
<dbReference type="PANTHER" id="PTHR36838:SF3">
    <property type="entry name" value="TRANSPORTER AUXIN EFFLUX CARRIER EC FAMILY"/>
    <property type="match status" value="1"/>
</dbReference>
<feature type="transmembrane region" description="Helical" evidence="7">
    <location>
        <begin position="92"/>
        <end position="116"/>
    </location>
</feature>
<feature type="transmembrane region" description="Helical" evidence="7">
    <location>
        <begin position="282"/>
        <end position="304"/>
    </location>
</feature>
<comment type="caution">
    <text evidence="8">The sequence shown here is derived from an EMBL/GenBank/DDBJ whole genome shotgun (WGS) entry which is preliminary data.</text>
</comment>
<gene>
    <name evidence="8" type="ORF">DXT99_06570</name>
</gene>
<dbReference type="GO" id="GO:0016020">
    <property type="term" value="C:membrane"/>
    <property type="evidence" value="ECO:0007669"/>
    <property type="project" value="UniProtKB-SubCell"/>
</dbReference>
<keyword evidence="2" id="KW-0813">Transport</keyword>
<dbReference type="Proteomes" id="UP000256708">
    <property type="component" value="Unassembled WGS sequence"/>
</dbReference>
<feature type="transmembrane region" description="Helical" evidence="7">
    <location>
        <begin position="154"/>
        <end position="177"/>
    </location>
</feature>
<feature type="transmembrane region" description="Helical" evidence="7">
    <location>
        <begin position="227"/>
        <end position="248"/>
    </location>
</feature>
<name>A0A3D8LF50_9BACT</name>
<dbReference type="OrthoDB" id="9810457at2"/>
<keyword evidence="6 7" id="KW-0472">Membrane</keyword>
<evidence type="ECO:0000256" key="4">
    <source>
        <dbReference type="ARBA" id="ARBA00022692"/>
    </source>
</evidence>
<accession>A0A3D8LF50</accession>
<evidence type="ECO:0000256" key="2">
    <source>
        <dbReference type="ARBA" id="ARBA00022448"/>
    </source>
</evidence>
<dbReference type="GO" id="GO:0055085">
    <property type="term" value="P:transmembrane transport"/>
    <property type="evidence" value="ECO:0007669"/>
    <property type="project" value="InterPro"/>
</dbReference>
<feature type="transmembrane region" description="Helical" evidence="7">
    <location>
        <begin position="12"/>
        <end position="29"/>
    </location>
</feature>
<reference evidence="9" key="1">
    <citation type="submission" date="2018-08" db="EMBL/GenBank/DDBJ databases">
        <authorList>
            <person name="Liu Z.-W."/>
            <person name="Du Z.-J."/>
        </authorList>
    </citation>
    <scope>NUCLEOTIDE SEQUENCE [LARGE SCALE GENOMIC DNA]</scope>
    <source>
        <strain evidence="9">H4X</strain>
    </source>
</reference>
<comment type="subcellular location">
    <subcellularLocation>
        <location evidence="1">Membrane</location>
        <topology evidence="1">Multi-pass membrane protein</topology>
    </subcellularLocation>
</comment>
<feature type="transmembrane region" description="Helical" evidence="7">
    <location>
        <begin position="122"/>
        <end position="142"/>
    </location>
</feature>
<evidence type="ECO:0000256" key="5">
    <source>
        <dbReference type="ARBA" id="ARBA00022989"/>
    </source>
</evidence>
<keyword evidence="5 7" id="KW-1133">Transmembrane helix</keyword>